<dbReference type="PROSITE" id="PS51257">
    <property type="entry name" value="PROKAR_LIPOPROTEIN"/>
    <property type="match status" value="1"/>
</dbReference>
<keyword evidence="2" id="KW-0812">Transmembrane</keyword>
<dbReference type="InterPro" id="IPR003423">
    <property type="entry name" value="OMP_efflux"/>
</dbReference>
<evidence type="ECO:0000256" key="1">
    <source>
        <dbReference type="ARBA" id="ARBA00007613"/>
    </source>
</evidence>
<evidence type="ECO:0000313" key="3">
    <source>
        <dbReference type="EMBL" id="MEN3069161.1"/>
    </source>
</evidence>
<gene>
    <name evidence="3" type="ORF">ABDB84_11790</name>
</gene>
<keyword evidence="2" id="KW-0449">Lipoprotein</keyword>
<keyword evidence="2" id="KW-0564">Palmitate</keyword>
<dbReference type="PANTHER" id="PTHR30203:SF32">
    <property type="entry name" value="CATION EFFLUX SYSTEM PROTEIN CUSC"/>
    <property type="match status" value="1"/>
</dbReference>
<dbReference type="EMBL" id="JBDIVE010000005">
    <property type="protein sequence ID" value="MEN3069161.1"/>
    <property type="molecule type" value="Genomic_DNA"/>
</dbReference>
<evidence type="ECO:0000256" key="2">
    <source>
        <dbReference type="RuleBase" id="RU362097"/>
    </source>
</evidence>
<accession>A0ABU9Z019</accession>
<sequence length="471" mass="49153">MNPSRILFPLLSLLLGACAVGPDYRRPELATPTQWQAPLPHAGKLDALSDWWAQFNDPALDALLRAAQADSPTLDKASAAIRSARANLRSAGASLQPSLSAAITQTQAGSKQGNGAMPVNTTASALDASWEIDLFGGTRRGIESARALNDAREADWHDARISLAAEVATNYVDYRACQLQLAAYQDALRSQRATAELTALAVKAGFSAAADGALAEASLASASASATAQAASCDVTRKALVALSGLDETRVGALLDSQPVRIPQPAARQIDSVPAQLLTQRPDLVSAERSLASASAQIGVADAARYPSLTLNGSISLSASNAASSVPWSFGPTLAIPLLNGGALSAKLESARAAYDSALASYKSAVRTAVKEVEQALVRLDGARRREDDARTSAAGYRAYFIASEANWRAGGTSLLNLETARRNAITAELNLISLEQTRVENWIALYKALGGGWNAEASSAASSTVSTPRN</sequence>
<dbReference type="Gene3D" id="2.20.200.10">
    <property type="entry name" value="Outer membrane efflux proteins (OEP)"/>
    <property type="match status" value="1"/>
</dbReference>
<comment type="subcellular location">
    <subcellularLocation>
        <location evidence="2">Cell membrane</location>
        <topology evidence="2">Lipid-anchor</topology>
    </subcellularLocation>
</comment>
<dbReference type="SUPFAM" id="SSF56954">
    <property type="entry name" value="Outer membrane efflux proteins (OEP)"/>
    <property type="match status" value="1"/>
</dbReference>
<organism evidence="3 4">
    <name type="scientific">Uliginosibacterium sediminicola</name>
    <dbReference type="NCBI Taxonomy" id="2024550"/>
    <lineage>
        <taxon>Bacteria</taxon>
        <taxon>Pseudomonadati</taxon>
        <taxon>Pseudomonadota</taxon>
        <taxon>Betaproteobacteria</taxon>
        <taxon>Rhodocyclales</taxon>
        <taxon>Zoogloeaceae</taxon>
        <taxon>Uliginosibacterium</taxon>
    </lineage>
</organism>
<reference evidence="3 4" key="1">
    <citation type="journal article" date="2018" name="Int. J. Syst. Evol. Microbiol.">
        <title>Uliginosibacterium sediminicola sp. nov., isolated from freshwater sediment.</title>
        <authorList>
            <person name="Hwang W.M."/>
            <person name="Kim S.M."/>
            <person name="Kang K."/>
            <person name="Ahn T.Y."/>
        </authorList>
    </citation>
    <scope>NUCLEOTIDE SEQUENCE [LARGE SCALE GENOMIC DNA]</scope>
    <source>
        <strain evidence="3 4">M1-21</strain>
    </source>
</reference>
<dbReference type="PANTHER" id="PTHR30203">
    <property type="entry name" value="OUTER MEMBRANE CATION EFFLUX PROTEIN"/>
    <property type="match status" value="1"/>
</dbReference>
<dbReference type="Proteomes" id="UP001410394">
    <property type="component" value="Unassembled WGS sequence"/>
</dbReference>
<keyword evidence="2" id="KW-0472">Membrane</keyword>
<keyword evidence="4" id="KW-1185">Reference proteome</keyword>
<comment type="similarity">
    <text evidence="1 2">Belongs to the outer membrane factor (OMF) (TC 1.B.17) family.</text>
</comment>
<comment type="caution">
    <text evidence="3">The sequence shown here is derived from an EMBL/GenBank/DDBJ whole genome shotgun (WGS) entry which is preliminary data.</text>
</comment>
<proteinExistence type="inferred from homology"/>
<protein>
    <submittedName>
        <fullName evidence="3">Efflux transporter outer membrane subunit</fullName>
    </submittedName>
</protein>
<dbReference type="NCBIfam" id="TIGR01845">
    <property type="entry name" value="outer_NodT"/>
    <property type="match status" value="1"/>
</dbReference>
<keyword evidence="2" id="KW-1134">Transmembrane beta strand</keyword>
<dbReference type="InterPro" id="IPR010131">
    <property type="entry name" value="MdtP/NodT-like"/>
</dbReference>
<evidence type="ECO:0000313" key="4">
    <source>
        <dbReference type="Proteomes" id="UP001410394"/>
    </source>
</evidence>
<dbReference type="Gene3D" id="1.20.1600.10">
    <property type="entry name" value="Outer membrane efflux proteins (OEP)"/>
    <property type="match status" value="1"/>
</dbReference>
<dbReference type="Pfam" id="PF02321">
    <property type="entry name" value="OEP"/>
    <property type="match status" value="2"/>
</dbReference>
<name>A0ABU9Z019_9RHOO</name>
<dbReference type="RefSeq" id="WP_345919928.1">
    <property type="nucleotide sequence ID" value="NZ_JBDIVE010000005.1"/>
</dbReference>